<keyword evidence="7" id="KW-1185">Reference proteome</keyword>
<evidence type="ECO:0000256" key="3">
    <source>
        <dbReference type="ARBA" id="ARBA00038050"/>
    </source>
</evidence>
<dbReference type="InterPro" id="IPR002833">
    <property type="entry name" value="PTH2"/>
</dbReference>
<organism evidence="6 7">
    <name type="scientific">Asbolus verrucosus</name>
    <name type="common">Desert ironclad beetle</name>
    <dbReference type="NCBI Taxonomy" id="1661398"/>
    <lineage>
        <taxon>Eukaryota</taxon>
        <taxon>Metazoa</taxon>
        <taxon>Ecdysozoa</taxon>
        <taxon>Arthropoda</taxon>
        <taxon>Hexapoda</taxon>
        <taxon>Insecta</taxon>
        <taxon>Pterygota</taxon>
        <taxon>Neoptera</taxon>
        <taxon>Endopterygota</taxon>
        <taxon>Coleoptera</taxon>
        <taxon>Polyphaga</taxon>
        <taxon>Cucujiformia</taxon>
        <taxon>Tenebrionidae</taxon>
        <taxon>Pimeliinae</taxon>
        <taxon>Asbolus</taxon>
    </lineage>
</organism>
<dbReference type="GO" id="GO:0005829">
    <property type="term" value="C:cytosol"/>
    <property type="evidence" value="ECO:0007669"/>
    <property type="project" value="TreeGrafter"/>
</dbReference>
<dbReference type="FunFam" id="3.40.1490.10:FF:000002">
    <property type="entry name" value="Peptidyl-tRNA hydrolase 2, mitochondrial"/>
    <property type="match status" value="1"/>
</dbReference>
<dbReference type="Pfam" id="PF01981">
    <property type="entry name" value="PTH2"/>
    <property type="match status" value="1"/>
</dbReference>
<dbReference type="EMBL" id="QDEB01078898">
    <property type="protein sequence ID" value="RZC34572.1"/>
    <property type="molecule type" value="Genomic_DNA"/>
</dbReference>
<dbReference type="PANTHER" id="PTHR12649">
    <property type="entry name" value="PEPTIDYL-TRNA HYDROLASE 2"/>
    <property type="match status" value="1"/>
</dbReference>
<dbReference type="AlphaFoldDB" id="A0A482VNW4"/>
<name>A0A482VNW4_ASBVE</name>
<dbReference type="SUPFAM" id="SSF46934">
    <property type="entry name" value="UBA-like"/>
    <property type="match status" value="1"/>
</dbReference>
<dbReference type="Gene3D" id="1.10.8.10">
    <property type="entry name" value="DNA helicase RuvA subunit, C-terminal domain"/>
    <property type="match status" value="1"/>
</dbReference>
<dbReference type="NCBIfam" id="TIGR00283">
    <property type="entry name" value="arch_pth2"/>
    <property type="match status" value="1"/>
</dbReference>
<evidence type="ECO:0000313" key="7">
    <source>
        <dbReference type="Proteomes" id="UP000292052"/>
    </source>
</evidence>
<feature type="domain" description="UBA" evidence="5">
    <location>
        <begin position="11"/>
        <end position="52"/>
    </location>
</feature>
<evidence type="ECO:0000259" key="5">
    <source>
        <dbReference type="PROSITE" id="PS50030"/>
    </source>
</evidence>
<protein>
    <recommendedName>
        <fullName evidence="1">peptidyl-tRNA hydrolase</fullName>
        <ecNumber evidence="1">3.1.1.29</ecNumber>
    </recommendedName>
</protein>
<dbReference type="Proteomes" id="UP000292052">
    <property type="component" value="Unassembled WGS sequence"/>
</dbReference>
<evidence type="ECO:0000256" key="1">
    <source>
        <dbReference type="ARBA" id="ARBA00013260"/>
    </source>
</evidence>
<gene>
    <name evidence="6" type="ORF">BDFB_004940</name>
</gene>
<keyword evidence="2 6" id="KW-0378">Hydrolase</keyword>
<dbReference type="CDD" id="cd14296">
    <property type="entry name" value="UBA1_scUBP14_like"/>
    <property type="match status" value="1"/>
</dbReference>
<dbReference type="CDD" id="cd02430">
    <property type="entry name" value="PTH2"/>
    <property type="match status" value="1"/>
</dbReference>
<dbReference type="InterPro" id="IPR015940">
    <property type="entry name" value="UBA"/>
</dbReference>
<dbReference type="PANTHER" id="PTHR12649:SF29">
    <property type="entry name" value="AMINOACYL-TRNA HYDROLASE"/>
    <property type="match status" value="1"/>
</dbReference>
<dbReference type="InterPro" id="IPR009060">
    <property type="entry name" value="UBA-like_sf"/>
</dbReference>
<sequence length="196" mass="21585">MDETKTYVKFQPNEAFLESLLSMGITESHAHEALFCTGNESVEAAISYVFTNLLQDSTDDACLVQRGATGDASNEENLKRYKMTFVVNTALKMGVGKIAAQVAHACLGLYREMRVRGEREDALNEWDYFGEKKIVLKGDNTEHLEELFNKAKELNVPGYLVSDAGHTQIPAGSVTVLSVFGEEEEVNAITGNLSLL</sequence>
<comment type="similarity">
    <text evidence="3">Belongs to the PTH2 family.</text>
</comment>
<dbReference type="EC" id="3.1.1.29" evidence="1"/>
<dbReference type="SUPFAM" id="SSF102462">
    <property type="entry name" value="Peptidyl-tRNA hydrolase II"/>
    <property type="match status" value="1"/>
</dbReference>
<evidence type="ECO:0000313" key="6">
    <source>
        <dbReference type="EMBL" id="RZC34572.1"/>
    </source>
</evidence>
<evidence type="ECO:0000256" key="2">
    <source>
        <dbReference type="ARBA" id="ARBA00022801"/>
    </source>
</evidence>
<dbReference type="GO" id="GO:0004045">
    <property type="term" value="F:peptidyl-tRNA hydrolase activity"/>
    <property type="evidence" value="ECO:0007669"/>
    <property type="project" value="UniProtKB-EC"/>
</dbReference>
<dbReference type="SMART" id="SM00165">
    <property type="entry name" value="UBA"/>
    <property type="match status" value="1"/>
</dbReference>
<proteinExistence type="inferred from homology"/>
<evidence type="ECO:0000256" key="4">
    <source>
        <dbReference type="ARBA" id="ARBA00048707"/>
    </source>
</evidence>
<dbReference type="Pfam" id="PF22562">
    <property type="entry name" value="UBA_7"/>
    <property type="match status" value="1"/>
</dbReference>
<dbReference type="OrthoDB" id="1733656at2759"/>
<comment type="catalytic activity">
    <reaction evidence="4">
        <text>an N-acyl-L-alpha-aminoacyl-tRNA + H2O = an N-acyl-L-amino acid + a tRNA + H(+)</text>
        <dbReference type="Rhea" id="RHEA:54448"/>
        <dbReference type="Rhea" id="RHEA-COMP:10123"/>
        <dbReference type="Rhea" id="RHEA-COMP:13883"/>
        <dbReference type="ChEBI" id="CHEBI:15377"/>
        <dbReference type="ChEBI" id="CHEBI:15378"/>
        <dbReference type="ChEBI" id="CHEBI:59874"/>
        <dbReference type="ChEBI" id="CHEBI:78442"/>
        <dbReference type="ChEBI" id="CHEBI:138191"/>
        <dbReference type="EC" id="3.1.1.29"/>
    </reaction>
</comment>
<dbReference type="Gene3D" id="3.40.1490.10">
    <property type="entry name" value="Bit1"/>
    <property type="match status" value="1"/>
</dbReference>
<accession>A0A482VNW4</accession>
<reference evidence="6 7" key="1">
    <citation type="submission" date="2017-03" db="EMBL/GenBank/DDBJ databases">
        <title>Genome of the blue death feigning beetle - Asbolus verrucosus.</title>
        <authorList>
            <person name="Rider S.D."/>
        </authorList>
    </citation>
    <scope>NUCLEOTIDE SEQUENCE [LARGE SCALE GENOMIC DNA]</scope>
    <source>
        <strain evidence="6">Butters</strain>
        <tissue evidence="6">Head and leg muscle</tissue>
    </source>
</reference>
<comment type="caution">
    <text evidence="6">The sequence shown here is derived from an EMBL/GenBank/DDBJ whole genome shotgun (WGS) entry which is preliminary data.</text>
</comment>
<dbReference type="InterPro" id="IPR023476">
    <property type="entry name" value="Pep_tRNA_hydro_II_dom_sf"/>
</dbReference>
<dbReference type="PROSITE" id="PS50030">
    <property type="entry name" value="UBA"/>
    <property type="match status" value="1"/>
</dbReference>